<keyword evidence="2" id="KW-1185">Reference proteome</keyword>
<comment type="caution">
    <text evidence="1">The sequence shown here is derived from an EMBL/GenBank/DDBJ whole genome shotgun (WGS) entry which is preliminary data.</text>
</comment>
<proteinExistence type="predicted"/>
<accession>A0ABD1T9C1</accession>
<dbReference type="EMBL" id="JBFOLJ010000009">
    <property type="protein sequence ID" value="KAL2509290.1"/>
    <property type="molecule type" value="Genomic_DNA"/>
</dbReference>
<organism evidence="1 2">
    <name type="scientific">Forsythia ovata</name>
    <dbReference type="NCBI Taxonomy" id="205694"/>
    <lineage>
        <taxon>Eukaryota</taxon>
        <taxon>Viridiplantae</taxon>
        <taxon>Streptophyta</taxon>
        <taxon>Embryophyta</taxon>
        <taxon>Tracheophyta</taxon>
        <taxon>Spermatophyta</taxon>
        <taxon>Magnoliopsida</taxon>
        <taxon>eudicotyledons</taxon>
        <taxon>Gunneridae</taxon>
        <taxon>Pentapetalae</taxon>
        <taxon>asterids</taxon>
        <taxon>lamiids</taxon>
        <taxon>Lamiales</taxon>
        <taxon>Oleaceae</taxon>
        <taxon>Forsythieae</taxon>
        <taxon>Forsythia</taxon>
    </lineage>
</organism>
<gene>
    <name evidence="1" type="ORF">Fot_32937</name>
</gene>
<sequence length="107" mass="12248">MLTDDMEEEGVQEAGGKGWSKNCGQYNDLWKEETMVRTARCSTAEKALLSRIIPSIVDTFVERLGDIRDEAAWTNYNGKRRRADKVIEGNRSAVYEWTAYSAHVLTW</sequence>
<dbReference type="Proteomes" id="UP001604277">
    <property type="component" value="Unassembled WGS sequence"/>
</dbReference>
<dbReference type="AlphaFoldDB" id="A0ABD1T9C1"/>
<reference evidence="2" key="1">
    <citation type="submission" date="2024-07" db="EMBL/GenBank/DDBJ databases">
        <title>Two chromosome-level genome assemblies of Korean endemic species Abeliophyllum distichum and Forsythia ovata (Oleaceae).</title>
        <authorList>
            <person name="Jang H."/>
        </authorList>
    </citation>
    <scope>NUCLEOTIDE SEQUENCE [LARGE SCALE GENOMIC DNA]</scope>
</reference>
<evidence type="ECO:0000313" key="1">
    <source>
        <dbReference type="EMBL" id="KAL2509290.1"/>
    </source>
</evidence>
<protein>
    <submittedName>
        <fullName evidence="1">Uncharacterized protein</fullName>
    </submittedName>
</protein>
<evidence type="ECO:0000313" key="2">
    <source>
        <dbReference type="Proteomes" id="UP001604277"/>
    </source>
</evidence>
<name>A0ABD1T9C1_9LAMI</name>